<keyword evidence="2" id="KW-0378">Hydrolase</keyword>
<dbReference type="PANTHER" id="PTHR22946:SF0">
    <property type="entry name" value="DIENELACTONE HYDROLASE DOMAIN-CONTAINING PROTEIN"/>
    <property type="match status" value="1"/>
</dbReference>
<protein>
    <submittedName>
        <fullName evidence="2">Dienelactone hydrolase</fullName>
    </submittedName>
</protein>
<dbReference type="AlphaFoldDB" id="A0A7W7B0U2"/>
<sequence>MDHKALRLQPLSYTCLDEPFTGLLAFDETVDGPRPGILIVHDAWGIADNVKMRAQTLAGLGYVALCADIYGDGQRPADISQAQQQVDRFRVDPELLRDRARAALDALAALPQVDASKLLAIGYCFGGMTVLEMARAGAPCLGIVSFHGLLKTSLPAAAGGIMAKLLVCTGSEDPLVPIEDVVAFQQEMREADADCQIILYSGAKHSFANPFASNNPGIGYHPDADRRSWAAMLELFAEVLGSSK</sequence>
<gene>
    <name evidence="2" type="ORF">GGQ98_001564</name>
</gene>
<dbReference type="RefSeq" id="WP_184067574.1">
    <property type="nucleotide sequence ID" value="NZ_JACHNZ010000015.1"/>
</dbReference>
<dbReference type="InterPro" id="IPR050261">
    <property type="entry name" value="FrsA_esterase"/>
</dbReference>
<dbReference type="InterPro" id="IPR002925">
    <property type="entry name" value="Dienelactn_hydro"/>
</dbReference>
<organism evidence="2 3">
    <name type="scientific">Sphingosinicella soli</name>
    <dbReference type="NCBI Taxonomy" id="333708"/>
    <lineage>
        <taxon>Bacteria</taxon>
        <taxon>Pseudomonadati</taxon>
        <taxon>Pseudomonadota</taxon>
        <taxon>Alphaproteobacteria</taxon>
        <taxon>Sphingomonadales</taxon>
        <taxon>Sphingosinicellaceae</taxon>
        <taxon>Sphingosinicella</taxon>
    </lineage>
</organism>
<dbReference type="SUPFAM" id="SSF53474">
    <property type="entry name" value="alpha/beta-Hydrolases"/>
    <property type="match status" value="1"/>
</dbReference>
<evidence type="ECO:0000313" key="2">
    <source>
        <dbReference type="EMBL" id="MBB4631947.1"/>
    </source>
</evidence>
<dbReference type="Proteomes" id="UP000566324">
    <property type="component" value="Unassembled WGS sequence"/>
</dbReference>
<dbReference type="EMBL" id="JACHNZ010000015">
    <property type="protein sequence ID" value="MBB4631947.1"/>
    <property type="molecule type" value="Genomic_DNA"/>
</dbReference>
<feature type="domain" description="Dienelactone hydrolase" evidence="1">
    <location>
        <begin position="22"/>
        <end position="239"/>
    </location>
</feature>
<dbReference type="Gene3D" id="3.40.50.1820">
    <property type="entry name" value="alpha/beta hydrolase"/>
    <property type="match status" value="1"/>
</dbReference>
<evidence type="ECO:0000259" key="1">
    <source>
        <dbReference type="Pfam" id="PF01738"/>
    </source>
</evidence>
<comment type="caution">
    <text evidence="2">The sequence shown here is derived from an EMBL/GenBank/DDBJ whole genome shotgun (WGS) entry which is preliminary data.</text>
</comment>
<keyword evidence="3" id="KW-1185">Reference proteome</keyword>
<evidence type="ECO:0000313" key="3">
    <source>
        <dbReference type="Proteomes" id="UP000566324"/>
    </source>
</evidence>
<dbReference type="Pfam" id="PF01738">
    <property type="entry name" value="DLH"/>
    <property type="match status" value="1"/>
</dbReference>
<reference evidence="2 3" key="1">
    <citation type="submission" date="2020-08" db="EMBL/GenBank/DDBJ databases">
        <title>Genomic Encyclopedia of Type Strains, Phase IV (KMG-IV): sequencing the most valuable type-strain genomes for metagenomic binning, comparative biology and taxonomic classification.</title>
        <authorList>
            <person name="Goeker M."/>
        </authorList>
    </citation>
    <scope>NUCLEOTIDE SEQUENCE [LARGE SCALE GENOMIC DNA]</scope>
    <source>
        <strain evidence="2 3">DSM 17328</strain>
    </source>
</reference>
<accession>A0A7W7B0U2</accession>
<dbReference type="InterPro" id="IPR029058">
    <property type="entry name" value="AB_hydrolase_fold"/>
</dbReference>
<proteinExistence type="predicted"/>
<dbReference type="GO" id="GO:0016787">
    <property type="term" value="F:hydrolase activity"/>
    <property type="evidence" value="ECO:0007669"/>
    <property type="project" value="UniProtKB-KW"/>
</dbReference>
<name>A0A7W7B0U2_9SPHN</name>
<dbReference type="PANTHER" id="PTHR22946">
    <property type="entry name" value="DIENELACTONE HYDROLASE DOMAIN-CONTAINING PROTEIN-RELATED"/>
    <property type="match status" value="1"/>
</dbReference>